<feature type="domain" description="EF-hand" evidence="9">
    <location>
        <begin position="758"/>
        <end position="793"/>
    </location>
</feature>
<evidence type="ECO:0000256" key="7">
    <source>
        <dbReference type="ARBA" id="ARBA00023004"/>
    </source>
</evidence>
<dbReference type="Gene3D" id="1.10.630.10">
    <property type="entry name" value="Cytochrome P450"/>
    <property type="match status" value="1"/>
</dbReference>
<dbReference type="SMART" id="SM00054">
    <property type="entry name" value="EFh"/>
    <property type="match status" value="1"/>
</dbReference>
<proteinExistence type="inferred from homology"/>
<evidence type="ECO:0000313" key="11">
    <source>
        <dbReference type="Proteomes" id="UP001642484"/>
    </source>
</evidence>
<accession>A0ABP0KFT7</accession>
<organism evidence="10 11">
    <name type="scientific">Durusdinium trenchii</name>
    <dbReference type="NCBI Taxonomy" id="1381693"/>
    <lineage>
        <taxon>Eukaryota</taxon>
        <taxon>Sar</taxon>
        <taxon>Alveolata</taxon>
        <taxon>Dinophyceae</taxon>
        <taxon>Suessiales</taxon>
        <taxon>Symbiodiniaceae</taxon>
        <taxon>Durusdinium</taxon>
    </lineage>
</organism>
<dbReference type="SUPFAM" id="SSF56784">
    <property type="entry name" value="HAD-like"/>
    <property type="match status" value="1"/>
</dbReference>
<dbReference type="Pfam" id="PF13344">
    <property type="entry name" value="Hydrolase_6"/>
    <property type="match status" value="1"/>
</dbReference>
<evidence type="ECO:0000256" key="1">
    <source>
        <dbReference type="ARBA" id="ARBA00001946"/>
    </source>
</evidence>
<comment type="cofactor">
    <cofactor evidence="1">
        <name>Mg(2+)</name>
        <dbReference type="ChEBI" id="CHEBI:18420"/>
    </cofactor>
</comment>
<evidence type="ECO:0000256" key="8">
    <source>
        <dbReference type="SAM" id="MobiDB-lite"/>
    </source>
</evidence>
<dbReference type="Gene3D" id="3.40.50.1000">
    <property type="entry name" value="HAD superfamily/HAD-like"/>
    <property type="match status" value="2"/>
</dbReference>
<dbReference type="Pfam" id="PF13242">
    <property type="entry name" value="Hydrolase_like"/>
    <property type="match status" value="1"/>
</dbReference>
<dbReference type="Pfam" id="PF00067">
    <property type="entry name" value="p450"/>
    <property type="match status" value="1"/>
</dbReference>
<comment type="similarity">
    <text evidence="2">Belongs to the HAD-like hydrolase superfamily.</text>
</comment>
<dbReference type="EMBL" id="CAXAMN010008446">
    <property type="protein sequence ID" value="CAK9025190.1"/>
    <property type="molecule type" value="Genomic_DNA"/>
</dbReference>
<evidence type="ECO:0000256" key="5">
    <source>
        <dbReference type="ARBA" id="ARBA00022842"/>
    </source>
</evidence>
<dbReference type="InterPro" id="IPR018247">
    <property type="entry name" value="EF_Hand_1_Ca_BS"/>
</dbReference>
<keyword evidence="11" id="KW-1185">Reference proteome</keyword>
<dbReference type="PROSITE" id="PS00018">
    <property type="entry name" value="EF_HAND_1"/>
    <property type="match status" value="1"/>
</dbReference>
<dbReference type="InterPro" id="IPR001128">
    <property type="entry name" value="Cyt_P450"/>
</dbReference>
<gene>
    <name evidence="10" type="ORF">CCMP2556_LOCUS15904</name>
</gene>
<dbReference type="SUPFAM" id="SSF48264">
    <property type="entry name" value="Cytochrome P450"/>
    <property type="match status" value="1"/>
</dbReference>
<dbReference type="PROSITE" id="PS50222">
    <property type="entry name" value="EF_HAND_2"/>
    <property type="match status" value="1"/>
</dbReference>
<evidence type="ECO:0000259" key="9">
    <source>
        <dbReference type="PROSITE" id="PS50222"/>
    </source>
</evidence>
<dbReference type="InterPro" id="IPR023214">
    <property type="entry name" value="HAD_sf"/>
</dbReference>
<sequence length="1372" mass="152799">MAYGIFGVLQVFQRLWCGWRKARRMQRMLKDVPATQGVGHDQPVGWLNDLMANLHRLHDWRLDICKGLPLAKSLGFSWMPAPYLVVANDPQIVKHILKDEFNKYSKADTTLDPFFYYFEDFLGEGIFVVKHGLGSKDGGQEWSRMRKVSAQIFTRKNFNSMMQEVFMSKAESLRRSAAPGRFLQNAGRGTPVDIQGCFFNFTFDSIMSIFFGEECNTAEGVPNVYGKAFDMASVCLRAHSVKSMAPFLFFSTFLPWPLGGHHGGWARWFWDWSSPTYRRLKRCIRTLESEADRLVRKCQEDPTLGERRDLLALFLQGNFSPEFTKKMVLHLIIAGRDTTACLLSWMFYELTRHPEVQRQLHEEIMLKQPPGTPLDWKSLSASEMPYLNGVIYESLRLWPPVPFDLKMAFEDDVLPGGWLVPQFANVAFCPFNMGRDEERYPEALAFRPERWIPFTPPPQHEFPVFQAGPRVCLGQDMALFEAKTCAVELLRFCSFEMVPNQEVTYGEKITMDIKSNGKEEFWVTVVPWAGGELAASSIHQIQCWCIGLRTAVFRVHVAWAFEEQRALSSTRGRARSNPPDLKLFQLYCQHDPHFKDSFRQTLTSEAVGGDGERQFYPSCTFTRPCRPLLGPSFPWVAARRRAGWRRTGAVQEYIREVSAFDACLQDDLGEELTNSPPLTLASTIDVAPELAGCWPEGAAGEALWGAEGPRRNSGGAAGPATGGFGSSGEVNAMLMRLSGVSPLARASARSKIEAPCAMGSRDVEKIFKEADANGDGLLSLEELRFALLDVDGVCVQGTTAIQGSAWALGRLRQRVKAYRLITNQSQEACSSVMRKLQRLNFDVRPGEVFSALSAARALVEQQQLKPLCLLAPEAMEEFQDFPASEATAVVVGTAPQQMHYARLTEAMRVLLEKAWRCRRFAVNKGRYFREAGEFQMMAGPFVAALEYATGKLARVVGKPSPDFFHCVASAAHGDAPYRADAVVMVGDDVRDDIQGAMDVGMQAILVRTGKYRPGDEKLCRTPPLAVELRSYLGDYLGYGQAEIRDFFEEFKAEAATRTAGQVDLPGLQTGAGPGAGVRPDDMPAVGVWMLGLLEWEPYLAAPTLDPTTQHRMTTFSLVFELVWFCPWVCQRFDCRSARAKGNVLSSTLELCSMPGPPLRGFSSARVRAGLGVKMQRQGAQTSKEHSQLGASLGVQISRMPPPPLPPPPASAPPPESLPEPQSDENEVGGEEEGVNITINCFPASPAEAFRARCSRVNTRDTARWGLVGERAPVFLGLNPYLIGKRKGCTVWRQPGGIIDHRYGGNCYEARIEVPPLIEDHSLFPVSRQEEVPSQLEPEWRLEPKGATEIIRAPGFGGLQGLRVRSHGADLRG</sequence>
<protein>
    <recommendedName>
        <fullName evidence="9">EF-hand domain-containing protein</fullName>
    </recommendedName>
</protein>
<name>A0ABP0KFT7_9DINO</name>
<dbReference type="InterPro" id="IPR036412">
    <property type="entry name" value="HAD-like_sf"/>
</dbReference>
<comment type="caution">
    <text evidence="10">The sequence shown here is derived from an EMBL/GenBank/DDBJ whole genome shotgun (WGS) entry which is preliminary data.</text>
</comment>
<feature type="compositionally biased region" description="Pro residues" evidence="8">
    <location>
        <begin position="1199"/>
        <end position="1217"/>
    </location>
</feature>
<keyword evidence="4" id="KW-0479">Metal-binding</keyword>
<dbReference type="PANTHER" id="PTHR24296">
    <property type="entry name" value="CYTOCHROME P450"/>
    <property type="match status" value="1"/>
</dbReference>
<keyword evidence="6" id="KW-0560">Oxidoreductase</keyword>
<reference evidence="10 11" key="1">
    <citation type="submission" date="2024-02" db="EMBL/GenBank/DDBJ databases">
        <authorList>
            <person name="Chen Y."/>
            <person name="Shah S."/>
            <person name="Dougan E. K."/>
            <person name="Thang M."/>
            <person name="Chan C."/>
        </authorList>
    </citation>
    <scope>NUCLEOTIDE SEQUENCE [LARGE SCALE GENOMIC DNA]</scope>
</reference>
<dbReference type="InterPro" id="IPR002048">
    <property type="entry name" value="EF_hand_dom"/>
</dbReference>
<feature type="region of interest" description="Disordered" evidence="8">
    <location>
        <begin position="1194"/>
        <end position="1230"/>
    </location>
</feature>
<dbReference type="PRINTS" id="PR00385">
    <property type="entry name" value="P450"/>
</dbReference>
<comment type="similarity">
    <text evidence="3">Belongs to the cytochrome P450 family.</text>
</comment>
<dbReference type="InterPro" id="IPR006355">
    <property type="entry name" value="LHPP/HDHD2"/>
</dbReference>
<dbReference type="NCBIfam" id="TIGR01460">
    <property type="entry name" value="HAD-SF-IIA"/>
    <property type="match status" value="1"/>
</dbReference>
<dbReference type="InterPro" id="IPR036396">
    <property type="entry name" value="Cyt_P450_sf"/>
</dbReference>
<dbReference type="PRINTS" id="PR00463">
    <property type="entry name" value="EP450I"/>
</dbReference>
<evidence type="ECO:0000256" key="6">
    <source>
        <dbReference type="ARBA" id="ARBA00023002"/>
    </source>
</evidence>
<dbReference type="InterPro" id="IPR006357">
    <property type="entry name" value="HAD-SF_hydro_IIA"/>
</dbReference>
<feature type="compositionally biased region" description="Acidic residues" evidence="8">
    <location>
        <begin position="1221"/>
        <end position="1230"/>
    </location>
</feature>
<evidence type="ECO:0000313" key="10">
    <source>
        <dbReference type="EMBL" id="CAK9025190.1"/>
    </source>
</evidence>
<dbReference type="NCBIfam" id="TIGR01458">
    <property type="entry name" value="HAD-SF-IIA-hyp3"/>
    <property type="match status" value="1"/>
</dbReference>
<dbReference type="InterPro" id="IPR002401">
    <property type="entry name" value="Cyt_P450_E_grp-I"/>
</dbReference>
<keyword evidence="7" id="KW-0408">Iron</keyword>
<evidence type="ECO:0000256" key="2">
    <source>
        <dbReference type="ARBA" id="ARBA00007958"/>
    </source>
</evidence>
<keyword evidence="5" id="KW-0460">Magnesium</keyword>
<dbReference type="Proteomes" id="UP001642484">
    <property type="component" value="Unassembled WGS sequence"/>
</dbReference>
<evidence type="ECO:0000256" key="4">
    <source>
        <dbReference type="ARBA" id="ARBA00022723"/>
    </source>
</evidence>
<evidence type="ECO:0000256" key="3">
    <source>
        <dbReference type="ARBA" id="ARBA00010617"/>
    </source>
</evidence>